<organism evidence="8">
    <name type="scientific">marine sediment metagenome</name>
    <dbReference type="NCBI Taxonomy" id="412755"/>
    <lineage>
        <taxon>unclassified sequences</taxon>
        <taxon>metagenomes</taxon>
        <taxon>ecological metagenomes</taxon>
    </lineage>
</organism>
<sequence>DGPAQTRVIVTPRVRWLHVGVGEEEMQRQIPEVVVARLPMYVRGLTELHKDGIALVNSGDLGARLGIAPAQIRKDLSYFGKFGRRGRGYNVALLLGELSQILGLDRQWLMAVVGVGRLGRAIMDYKGFVPRGFKIVAAFDKDRNMIGKKVSGVAIRDMAELETTVKEKKVDIAIVAVPSSEAQEVIDKLVQSGIKSVLSYAPICGKVPPEVRLEGIDPVLALQSMTYYLARSYDDLG</sequence>
<dbReference type="InterPro" id="IPR022876">
    <property type="entry name" value="Tscrpt_rep_Rex"/>
</dbReference>
<dbReference type="Gene3D" id="3.40.50.720">
    <property type="entry name" value="NAD(P)-binding Rossmann-like Domain"/>
    <property type="match status" value="1"/>
</dbReference>
<keyword evidence="5" id="KW-0238">DNA-binding</keyword>
<dbReference type="InterPro" id="IPR036390">
    <property type="entry name" value="WH_DNA-bd_sf"/>
</dbReference>
<dbReference type="SUPFAM" id="SSF51735">
    <property type="entry name" value="NAD(P)-binding Rossmann-fold domains"/>
    <property type="match status" value="1"/>
</dbReference>
<dbReference type="HAMAP" id="MF_01131">
    <property type="entry name" value="Rex"/>
    <property type="match status" value="1"/>
</dbReference>
<reference evidence="8" key="1">
    <citation type="journal article" date="2014" name="Front. Microbiol.">
        <title>High frequency of phylogenetically diverse reductive dehalogenase-homologous genes in deep subseafloor sedimentary metagenomes.</title>
        <authorList>
            <person name="Kawai M."/>
            <person name="Futagami T."/>
            <person name="Toyoda A."/>
            <person name="Takaki Y."/>
            <person name="Nishi S."/>
            <person name="Hori S."/>
            <person name="Arai W."/>
            <person name="Tsubouchi T."/>
            <person name="Morono Y."/>
            <person name="Uchiyama I."/>
            <person name="Ito T."/>
            <person name="Fujiyama A."/>
            <person name="Inagaki F."/>
            <person name="Takami H."/>
        </authorList>
    </citation>
    <scope>NUCLEOTIDE SEQUENCE</scope>
    <source>
        <strain evidence="8">Expedition CK06-06</strain>
    </source>
</reference>
<proteinExistence type="inferred from homology"/>
<evidence type="ECO:0000313" key="8">
    <source>
        <dbReference type="EMBL" id="GAJ01879.1"/>
    </source>
</evidence>
<keyword evidence="2" id="KW-0678">Repressor</keyword>
<comment type="caution">
    <text evidence="8">The sequence shown here is derived from an EMBL/GenBank/DDBJ whole genome shotgun (WGS) entry which is preliminary data.</text>
</comment>
<dbReference type="InterPro" id="IPR003781">
    <property type="entry name" value="CoA-bd"/>
</dbReference>
<gene>
    <name evidence="8" type="ORF">S12H4_28130</name>
</gene>
<dbReference type="Pfam" id="PF02629">
    <property type="entry name" value="CoA_binding"/>
    <property type="match status" value="1"/>
</dbReference>
<dbReference type="PANTHER" id="PTHR35786:SF1">
    <property type="entry name" value="REDOX-SENSING TRANSCRIPTIONAL REPRESSOR REX 1"/>
    <property type="match status" value="1"/>
</dbReference>
<feature type="domain" description="CoA-binding" evidence="7">
    <location>
        <begin position="103"/>
        <end position="204"/>
    </location>
</feature>
<dbReference type="InterPro" id="IPR058236">
    <property type="entry name" value="Rex_actinobacterial-type"/>
</dbReference>
<evidence type="ECO:0000259" key="7">
    <source>
        <dbReference type="SMART" id="SM00881"/>
    </source>
</evidence>
<keyword evidence="3" id="KW-0805">Transcription regulation</keyword>
<dbReference type="SMART" id="SM00881">
    <property type="entry name" value="CoA_binding"/>
    <property type="match status" value="1"/>
</dbReference>
<evidence type="ECO:0000256" key="6">
    <source>
        <dbReference type="ARBA" id="ARBA00023163"/>
    </source>
</evidence>
<dbReference type="Pfam" id="PF06971">
    <property type="entry name" value="Put_DNA-bind_N"/>
    <property type="match status" value="1"/>
</dbReference>
<feature type="non-terminal residue" evidence="8">
    <location>
        <position position="1"/>
    </location>
</feature>
<dbReference type="Gene3D" id="1.10.10.10">
    <property type="entry name" value="Winged helix-like DNA-binding domain superfamily/Winged helix DNA-binding domain"/>
    <property type="match status" value="1"/>
</dbReference>
<dbReference type="InterPro" id="IPR036388">
    <property type="entry name" value="WH-like_DNA-bd_sf"/>
</dbReference>
<evidence type="ECO:0000256" key="5">
    <source>
        <dbReference type="ARBA" id="ARBA00023125"/>
    </source>
</evidence>
<dbReference type="NCBIfam" id="NF003996">
    <property type="entry name" value="PRK05472.2-5"/>
    <property type="match status" value="1"/>
</dbReference>
<dbReference type="NCBIfam" id="NF003993">
    <property type="entry name" value="PRK05472.2-2"/>
    <property type="match status" value="1"/>
</dbReference>
<dbReference type="GO" id="GO:0045892">
    <property type="term" value="P:negative regulation of DNA-templated transcription"/>
    <property type="evidence" value="ECO:0007669"/>
    <property type="project" value="InterPro"/>
</dbReference>
<dbReference type="EMBL" id="BARW01016111">
    <property type="protein sequence ID" value="GAJ01879.1"/>
    <property type="molecule type" value="Genomic_DNA"/>
</dbReference>
<evidence type="ECO:0000256" key="3">
    <source>
        <dbReference type="ARBA" id="ARBA00023015"/>
    </source>
</evidence>
<dbReference type="PANTHER" id="PTHR35786">
    <property type="entry name" value="REDOX-SENSING TRANSCRIPTIONAL REPRESSOR REX"/>
    <property type="match status" value="1"/>
</dbReference>
<dbReference type="InterPro" id="IPR009718">
    <property type="entry name" value="Rex_DNA-bd_C_dom"/>
</dbReference>
<dbReference type="NCBIfam" id="NF003992">
    <property type="entry name" value="PRK05472.2-1"/>
    <property type="match status" value="1"/>
</dbReference>
<dbReference type="SUPFAM" id="SSF46785">
    <property type="entry name" value="Winged helix' DNA-binding domain"/>
    <property type="match status" value="1"/>
</dbReference>
<evidence type="ECO:0000256" key="2">
    <source>
        <dbReference type="ARBA" id="ARBA00022491"/>
    </source>
</evidence>
<dbReference type="NCBIfam" id="NF003994">
    <property type="entry name" value="PRK05472.2-3"/>
    <property type="match status" value="1"/>
</dbReference>
<keyword evidence="4" id="KW-0520">NAD</keyword>
<accession>X1T9A8</accession>
<name>X1T9A8_9ZZZZ</name>
<protein>
    <recommendedName>
        <fullName evidence="7">CoA-binding domain-containing protein</fullName>
    </recommendedName>
</protein>
<evidence type="ECO:0000256" key="4">
    <source>
        <dbReference type="ARBA" id="ARBA00023027"/>
    </source>
</evidence>
<evidence type="ECO:0000256" key="1">
    <source>
        <dbReference type="ARBA" id="ARBA00022490"/>
    </source>
</evidence>
<dbReference type="GO" id="GO:0003677">
    <property type="term" value="F:DNA binding"/>
    <property type="evidence" value="ECO:0007669"/>
    <property type="project" value="UniProtKB-KW"/>
</dbReference>
<dbReference type="GO" id="GO:0051775">
    <property type="term" value="P:response to redox state"/>
    <property type="evidence" value="ECO:0007669"/>
    <property type="project" value="InterPro"/>
</dbReference>
<keyword evidence="1" id="KW-0963">Cytoplasm</keyword>
<dbReference type="NCBIfam" id="NF003989">
    <property type="entry name" value="PRK05472.1-3"/>
    <property type="match status" value="1"/>
</dbReference>
<dbReference type="AlphaFoldDB" id="X1T9A8"/>
<keyword evidence="6" id="KW-0804">Transcription</keyword>
<dbReference type="InterPro" id="IPR036291">
    <property type="entry name" value="NAD(P)-bd_dom_sf"/>
</dbReference>
<dbReference type="NCBIfam" id="NF003995">
    <property type="entry name" value="PRK05472.2-4"/>
    <property type="match status" value="1"/>
</dbReference>